<dbReference type="AlphaFoldDB" id="I4BZT7"/>
<protein>
    <submittedName>
        <fullName evidence="1">Uncharacterized protein</fullName>
    </submittedName>
</protein>
<evidence type="ECO:0000313" key="2">
    <source>
        <dbReference type="Proteomes" id="UP000006055"/>
    </source>
</evidence>
<dbReference type="EMBL" id="CP003360">
    <property type="protein sequence ID" value="AFM22828.1"/>
    <property type="molecule type" value="Genomic_DNA"/>
</dbReference>
<reference evidence="2" key="1">
    <citation type="submission" date="2012-06" db="EMBL/GenBank/DDBJ databases">
        <title>Complete sequence of chromosome of Desulfomonile tiedjei DSM 6799.</title>
        <authorList>
            <person name="Lucas S."/>
            <person name="Copeland A."/>
            <person name="Lapidus A."/>
            <person name="Glavina del Rio T."/>
            <person name="Dalin E."/>
            <person name="Tice H."/>
            <person name="Bruce D."/>
            <person name="Goodwin L."/>
            <person name="Pitluck S."/>
            <person name="Peters L."/>
            <person name="Ovchinnikova G."/>
            <person name="Zeytun A."/>
            <person name="Lu M."/>
            <person name="Kyrpides N."/>
            <person name="Mavromatis K."/>
            <person name="Ivanova N."/>
            <person name="Brettin T."/>
            <person name="Detter J.C."/>
            <person name="Han C."/>
            <person name="Larimer F."/>
            <person name="Land M."/>
            <person name="Hauser L."/>
            <person name="Markowitz V."/>
            <person name="Cheng J.-F."/>
            <person name="Hugenholtz P."/>
            <person name="Woyke T."/>
            <person name="Wu D."/>
            <person name="Spring S."/>
            <person name="Schroeder M."/>
            <person name="Brambilla E."/>
            <person name="Klenk H.-P."/>
            <person name="Eisen J.A."/>
        </authorList>
    </citation>
    <scope>NUCLEOTIDE SEQUENCE [LARGE SCALE GENOMIC DNA]</scope>
    <source>
        <strain evidence="2">ATCC 49306 / DSM 6799 / DCB-1</strain>
    </source>
</reference>
<gene>
    <name evidence="1" type="ordered locus">Desti_0079</name>
</gene>
<dbReference type="Proteomes" id="UP000006055">
    <property type="component" value="Chromosome"/>
</dbReference>
<proteinExistence type="predicted"/>
<keyword evidence="2" id="KW-1185">Reference proteome</keyword>
<evidence type="ECO:0000313" key="1">
    <source>
        <dbReference type="EMBL" id="AFM22828.1"/>
    </source>
</evidence>
<dbReference type="KEGG" id="dti:Desti_0079"/>
<dbReference type="HOGENOM" id="CLU_2381506_0_0_7"/>
<name>I4BZT7_DESTA</name>
<accession>I4BZT7</accession>
<sequence>MKTDEKSWLKEYAVTCRVFKGKWSIRHCLRMYNDIKDLKIQMSSRSKGKVTRHESAYNPCERCKILTNYITMLHEQENHYTNNTNENTYEVWAV</sequence>
<organism evidence="1 2">
    <name type="scientific">Desulfomonile tiedjei (strain ATCC 49306 / DSM 6799 / DCB-1)</name>
    <dbReference type="NCBI Taxonomy" id="706587"/>
    <lineage>
        <taxon>Bacteria</taxon>
        <taxon>Pseudomonadati</taxon>
        <taxon>Thermodesulfobacteriota</taxon>
        <taxon>Desulfomonilia</taxon>
        <taxon>Desulfomonilales</taxon>
        <taxon>Desulfomonilaceae</taxon>
        <taxon>Desulfomonile</taxon>
    </lineage>
</organism>